<sequence>MRGRNGSVTSVDDSKRRIIAGNSKRNRIRRLLKCIVITVVNRINLCSTVLQPCSTNPHNRNNIQNMGVTDGEWEAV</sequence>
<proteinExistence type="predicted"/>
<evidence type="ECO:0000313" key="2">
    <source>
        <dbReference type="EnsemblMetazoa" id="AMIN003667-PA"/>
    </source>
</evidence>
<feature type="region of interest" description="Disordered" evidence="1">
    <location>
        <begin position="56"/>
        <end position="76"/>
    </location>
</feature>
<accession>A0A182W011</accession>
<organism evidence="2 3">
    <name type="scientific">Anopheles minimus</name>
    <dbReference type="NCBI Taxonomy" id="112268"/>
    <lineage>
        <taxon>Eukaryota</taxon>
        <taxon>Metazoa</taxon>
        <taxon>Ecdysozoa</taxon>
        <taxon>Arthropoda</taxon>
        <taxon>Hexapoda</taxon>
        <taxon>Insecta</taxon>
        <taxon>Pterygota</taxon>
        <taxon>Neoptera</taxon>
        <taxon>Endopterygota</taxon>
        <taxon>Diptera</taxon>
        <taxon>Nematocera</taxon>
        <taxon>Culicoidea</taxon>
        <taxon>Culicidae</taxon>
        <taxon>Anophelinae</taxon>
        <taxon>Anopheles</taxon>
    </lineage>
</organism>
<reference evidence="2" key="2">
    <citation type="submission" date="2020-05" db="UniProtKB">
        <authorList>
            <consortium name="EnsemblMetazoa"/>
        </authorList>
    </citation>
    <scope>IDENTIFICATION</scope>
    <source>
        <strain evidence="2">MINIMUS1</strain>
    </source>
</reference>
<dbReference type="VEuPathDB" id="VectorBase:AMIN003667"/>
<feature type="compositionally biased region" description="Polar residues" evidence="1">
    <location>
        <begin position="56"/>
        <end position="67"/>
    </location>
</feature>
<protein>
    <submittedName>
        <fullName evidence="2">Uncharacterized protein</fullName>
    </submittedName>
</protein>
<keyword evidence="3" id="KW-1185">Reference proteome</keyword>
<dbReference type="AlphaFoldDB" id="A0A182W011"/>
<evidence type="ECO:0000256" key="1">
    <source>
        <dbReference type="SAM" id="MobiDB-lite"/>
    </source>
</evidence>
<dbReference type="EnsemblMetazoa" id="AMIN003667-RA">
    <property type="protein sequence ID" value="AMIN003667-PA"/>
    <property type="gene ID" value="AMIN003667"/>
</dbReference>
<name>A0A182W011_9DIPT</name>
<reference evidence="3" key="1">
    <citation type="submission" date="2013-03" db="EMBL/GenBank/DDBJ databases">
        <title>The Genome Sequence of Anopheles minimus MINIMUS1.</title>
        <authorList>
            <consortium name="The Broad Institute Genomics Platform"/>
            <person name="Neafsey D.E."/>
            <person name="Walton C."/>
            <person name="Walker B."/>
            <person name="Young S.K."/>
            <person name="Zeng Q."/>
            <person name="Gargeya S."/>
            <person name="Fitzgerald M."/>
            <person name="Haas B."/>
            <person name="Abouelleil A."/>
            <person name="Allen A.W."/>
            <person name="Alvarado L."/>
            <person name="Arachchi H.M."/>
            <person name="Berlin A.M."/>
            <person name="Chapman S.B."/>
            <person name="Gainer-Dewar J."/>
            <person name="Goldberg J."/>
            <person name="Griggs A."/>
            <person name="Gujja S."/>
            <person name="Hansen M."/>
            <person name="Howarth C."/>
            <person name="Imamovic A."/>
            <person name="Ireland A."/>
            <person name="Larimer J."/>
            <person name="McCowan C."/>
            <person name="Murphy C."/>
            <person name="Pearson M."/>
            <person name="Poon T.W."/>
            <person name="Priest M."/>
            <person name="Roberts A."/>
            <person name="Saif S."/>
            <person name="Shea T."/>
            <person name="Sisk P."/>
            <person name="Sykes S."/>
            <person name="Wortman J."/>
            <person name="Nusbaum C."/>
            <person name="Birren B."/>
        </authorList>
    </citation>
    <scope>NUCLEOTIDE SEQUENCE [LARGE SCALE GENOMIC DNA]</scope>
    <source>
        <strain evidence="3">MINIMUS1</strain>
    </source>
</reference>
<evidence type="ECO:0000313" key="3">
    <source>
        <dbReference type="Proteomes" id="UP000075920"/>
    </source>
</evidence>
<dbReference type="Proteomes" id="UP000075920">
    <property type="component" value="Unassembled WGS sequence"/>
</dbReference>